<sequence length="90" mass="9932">MTSTGKHWSRRKSMRPDEILAAAAEEVSKKGHDGLRVAAVAARAGVAKGTIYLYYRSRQQLLEALREAGVSGRPCRRTSDRDCSDDLGRL</sequence>
<keyword evidence="2 4" id="KW-0238">DNA-binding</keyword>
<evidence type="ECO:0000313" key="7">
    <source>
        <dbReference type="Proteomes" id="UP001499951"/>
    </source>
</evidence>
<organism evidence="6 7">
    <name type="scientific">Rhizomicrobium electricum</name>
    <dbReference type="NCBI Taxonomy" id="480070"/>
    <lineage>
        <taxon>Bacteria</taxon>
        <taxon>Pseudomonadati</taxon>
        <taxon>Pseudomonadota</taxon>
        <taxon>Alphaproteobacteria</taxon>
        <taxon>Micropepsales</taxon>
        <taxon>Micropepsaceae</taxon>
        <taxon>Rhizomicrobium</taxon>
    </lineage>
</organism>
<dbReference type="PANTHER" id="PTHR30055">
    <property type="entry name" value="HTH-TYPE TRANSCRIPTIONAL REGULATOR RUTR"/>
    <property type="match status" value="1"/>
</dbReference>
<dbReference type="RefSeq" id="WP_166934556.1">
    <property type="nucleotide sequence ID" value="NZ_BAAADD010000005.1"/>
</dbReference>
<reference evidence="6 7" key="1">
    <citation type="journal article" date="2019" name="Int. J. Syst. Evol. Microbiol.">
        <title>The Global Catalogue of Microorganisms (GCM) 10K type strain sequencing project: providing services to taxonomists for standard genome sequencing and annotation.</title>
        <authorList>
            <consortium name="The Broad Institute Genomics Platform"/>
            <consortium name="The Broad Institute Genome Sequencing Center for Infectious Disease"/>
            <person name="Wu L."/>
            <person name="Ma J."/>
        </authorList>
    </citation>
    <scope>NUCLEOTIDE SEQUENCE [LARGE SCALE GENOMIC DNA]</scope>
    <source>
        <strain evidence="6 7">JCM 15089</strain>
    </source>
</reference>
<dbReference type="PANTHER" id="PTHR30055:SF234">
    <property type="entry name" value="HTH-TYPE TRANSCRIPTIONAL REGULATOR BETI"/>
    <property type="match status" value="1"/>
</dbReference>
<evidence type="ECO:0000256" key="3">
    <source>
        <dbReference type="ARBA" id="ARBA00023163"/>
    </source>
</evidence>
<feature type="domain" description="HTH tetR-type" evidence="5">
    <location>
        <begin position="13"/>
        <end position="73"/>
    </location>
</feature>
<keyword evidence="1" id="KW-0805">Transcription regulation</keyword>
<dbReference type="InterPro" id="IPR009057">
    <property type="entry name" value="Homeodomain-like_sf"/>
</dbReference>
<dbReference type="Gene3D" id="1.10.357.10">
    <property type="entry name" value="Tetracycline Repressor, domain 2"/>
    <property type="match status" value="1"/>
</dbReference>
<dbReference type="InterPro" id="IPR001647">
    <property type="entry name" value="HTH_TetR"/>
</dbReference>
<dbReference type="SUPFAM" id="SSF46689">
    <property type="entry name" value="Homeodomain-like"/>
    <property type="match status" value="1"/>
</dbReference>
<gene>
    <name evidence="6" type="ORF">GCM10008942_22370</name>
</gene>
<accession>A0ABN1ESF1</accession>
<keyword evidence="7" id="KW-1185">Reference proteome</keyword>
<evidence type="ECO:0000256" key="1">
    <source>
        <dbReference type="ARBA" id="ARBA00023015"/>
    </source>
</evidence>
<dbReference type="EMBL" id="BAAADD010000005">
    <property type="protein sequence ID" value="GAA0573190.1"/>
    <property type="molecule type" value="Genomic_DNA"/>
</dbReference>
<protein>
    <recommendedName>
        <fullName evidence="5">HTH tetR-type domain-containing protein</fullName>
    </recommendedName>
</protein>
<evidence type="ECO:0000256" key="2">
    <source>
        <dbReference type="ARBA" id="ARBA00023125"/>
    </source>
</evidence>
<proteinExistence type="predicted"/>
<dbReference type="PRINTS" id="PR00455">
    <property type="entry name" value="HTHTETR"/>
</dbReference>
<dbReference type="PROSITE" id="PS50977">
    <property type="entry name" value="HTH_TETR_2"/>
    <property type="match status" value="1"/>
</dbReference>
<dbReference type="Pfam" id="PF00440">
    <property type="entry name" value="TetR_N"/>
    <property type="match status" value="1"/>
</dbReference>
<dbReference type="Proteomes" id="UP001499951">
    <property type="component" value="Unassembled WGS sequence"/>
</dbReference>
<evidence type="ECO:0000259" key="5">
    <source>
        <dbReference type="PROSITE" id="PS50977"/>
    </source>
</evidence>
<dbReference type="InterPro" id="IPR050109">
    <property type="entry name" value="HTH-type_TetR-like_transc_reg"/>
</dbReference>
<evidence type="ECO:0000313" key="6">
    <source>
        <dbReference type="EMBL" id="GAA0573190.1"/>
    </source>
</evidence>
<comment type="caution">
    <text evidence="6">The sequence shown here is derived from an EMBL/GenBank/DDBJ whole genome shotgun (WGS) entry which is preliminary data.</text>
</comment>
<feature type="DNA-binding region" description="H-T-H motif" evidence="4">
    <location>
        <begin position="36"/>
        <end position="55"/>
    </location>
</feature>
<name>A0ABN1ESF1_9PROT</name>
<keyword evidence="3" id="KW-0804">Transcription</keyword>
<evidence type="ECO:0000256" key="4">
    <source>
        <dbReference type="PROSITE-ProRule" id="PRU00335"/>
    </source>
</evidence>